<reference evidence="2" key="1">
    <citation type="journal article" date="2022" name="bioRxiv">
        <title>Sequencing and chromosome-scale assembly of the giantPleurodeles waltlgenome.</title>
        <authorList>
            <person name="Brown T."/>
            <person name="Elewa A."/>
            <person name="Iarovenko S."/>
            <person name="Subramanian E."/>
            <person name="Araus A.J."/>
            <person name="Petzold A."/>
            <person name="Susuki M."/>
            <person name="Suzuki K.-i.T."/>
            <person name="Hayashi T."/>
            <person name="Toyoda A."/>
            <person name="Oliveira C."/>
            <person name="Osipova E."/>
            <person name="Leigh N.D."/>
            <person name="Simon A."/>
            <person name="Yun M.H."/>
        </authorList>
    </citation>
    <scope>NUCLEOTIDE SEQUENCE</scope>
    <source>
        <strain evidence="2">20211129_DDA</strain>
        <tissue evidence="2">Liver</tissue>
    </source>
</reference>
<dbReference type="AlphaFoldDB" id="A0AAV7U8J1"/>
<feature type="region of interest" description="Disordered" evidence="1">
    <location>
        <begin position="1"/>
        <end position="59"/>
    </location>
</feature>
<dbReference type="EMBL" id="JANPWB010000005">
    <property type="protein sequence ID" value="KAJ1184800.1"/>
    <property type="molecule type" value="Genomic_DNA"/>
</dbReference>
<evidence type="ECO:0000313" key="2">
    <source>
        <dbReference type="EMBL" id="KAJ1184800.1"/>
    </source>
</evidence>
<organism evidence="2 3">
    <name type="scientific">Pleurodeles waltl</name>
    <name type="common">Iberian ribbed newt</name>
    <dbReference type="NCBI Taxonomy" id="8319"/>
    <lineage>
        <taxon>Eukaryota</taxon>
        <taxon>Metazoa</taxon>
        <taxon>Chordata</taxon>
        <taxon>Craniata</taxon>
        <taxon>Vertebrata</taxon>
        <taxon>Euteleostomi</taxon>
        <taxon>Amphibia</taxon>
        <taxon>Batrachia</taxon>
        <taxon>Caudata</taxon>
        <taxon>Salamandroidea</taxon>
        <taxon>Salamandridae</taxon>
        <taxon>Pleurodelinae</taxon>
        <taxon>Pleurodeles</taxon>
    </lineage>
</organism>
<dbReference type="Proteomes" id="UP001066276">
    <property type="component" value="Chromosome 3_1"/>
</dbReference>
<proteinExistence type="predicted"/>
<accession>A0AAV7U8J1</accession>
<gene>
    <name evidence="2" type="ORF">NDU88_001602</name>
</gene>
<evidence type="ECO:0000313" key="3">
    <source>
        <dbReference type="Proteomes" id="UP001066276"/>
    </source>
</evidence>
<feature type="compositionally biased region" description="Low complexity" evidence="1">
    <location>
        <begin position="30"/>
        <end position="44"/>
    </location>
</feature>
<comment type="caution">
    <text evidence="2">The sequence shown here is derived from an EMBL/GenBank/DDBJ whole genome shotgun (WGS) entry which is preliminary data.</text>
</comment>
<keyword evidence="3" id="KW-1185">Reference proteome</keyword>
<feature type="compositionally biased region" description="Pro residues" evidence="1">
    <location>
        <begin position="1"/>
        <end position="11"/>
    </location>
</feature>
<evidence type="ECO:0000256" key="1">
    <source>
        <dbReference type="SAM" id="MobiDB-lite"/>
    </source>
</evidence>
<name>A0AAV7U8J1_PLEWA</name>
<protein>
    <submittedName>
        <fullName evidence="2">Uncharacterized protein</fullName>
    </submittedName>
</protein>
<sequence length="231" mass="23896">MSQCRPIPPSKPSSVSPAAPLPSPSHQLTPGSPRRPASPVAPSGDDVQSATQRPQKRAGRGALEEILVLSPPTVVRWVLLPECGRHVVSTPWLPAEHSCSAPLFAGAGPPEGSARSPYTLRLVAGWAGQDPGGAAAGSQAIGITGQITAAILVFSRPSVGRKFGPKTHSPLGSDLSKCATVPPHLQPCSGVGWGSTAYQAGPEWGSLAGASRRGFFCHRRQATPPSNMLVY</sequence>